<feature type="region of interest" description="Disordered" evidence="1">
    <location>
        <begin position="519"/>
        <end position="571"/>
    </location>
</feature>
<keyword evidence="2" id="KW-0732">Signal</keyword>
<evidence type="ECO:0000313" key="3">
    <source>
        <dbReference type="EMBL" id="AUX19725.1"/>
    </source>
</evidence>
<name>A0A4P2PSY6_SORCE</name>
<evidence type="ECO:0000313" key="4">
    <source>
        <dbReference type="Proteomes" id="UP000295781"/>
    </source>
</evidence>
<reference evidence="3 4" key="1">
    <citation type="submission" date="2015-09" db="EMBL/GenBank/DDBJ databases">
        <title>Sorangium comparison.</title>
        <authorList>
            <person name="Zaburannyi N."/>
            <person name="Bunk B."/>
            <person name="Overmann J."/>
            <person name="Mueller R."/>
        </authorList>
    </citation>
    <scope>NUCLEOTIDE SEQUENCE [LARGE SCALE GENOMIC DNA]</scope>
    <source>
        <strain evidence="3 4">So ceGT47</strain>
    </source>
</reference>
<dbReference type="RefSeq" id="WP_165372973.1">
    <property type="nucleotide sequence ID" value="NZ_CP012670.1"/>
</dbReference>
<evidence type="ECO:0000256" key="1">
    <source>
        <dbReference type="SAM" id="MobiDB-lite"/>
    </source>
</evidence>
<proteinExistence type="predicted"/>
<evidence type="ECO:0008006" key="5">
    <source>
        <dbReference type="Google" id="ProtNLM"/>
    </source>
</evidence>
<dbReference type="Proteomes" id="UP000295781">
    <property type="component" value="Chromosome"/>
</dbReference>
<dbReference type="AlphaFoldDB" id="A0A4P2PSY6"/>
<organism evidence="3 4">
    <name type="scientific">Sorangium cellulosum</name>
    <name type="common">Polyangium cellulosum</name>
    <dbReference type="NCBI Taxonomy" id="56"/>
    <lineage>
        <taxon>Bacteria</taxon>
        <taxon>Pseudomonadati</taxon>
        <taxon>Myxococcota</taxon>
        <taxon>Polyangia</taxon>
        <taxon>Polyangiales</taxon>
        <taxon>Polyangiaceae</taxon>
        <taxon>Sorangium</taxon>
    </lineage>
</organism>
<accession>A0A4P2PSY6</accession>
<protein>
    <recommendedName>
        <fullName evidence="5">Secreted protein</fullName>
    </recommendedName>
</protein>
<dbReference type="InterPro" id="IPR014867">
    <property type="entry name" value="Spore_coat_CotH_CotH2/3/7"/>
</dbReference>
<feature type="signal peptide" evidence="2">
    <location>
        <begin position="1"/>
        <end position="35"/>
    </location>
</feature>
<evidence type="ECO:0000256" key="2">
    <source>
        <dbReference type="SAM" id="SignalP"/>
    </source>
</evidence>
<feature type="chain" id="PRO_5020391484" description="Secreted protein" evidence="2">
    <location>
        <begin position="36"/>
        <end position="571"/>
    </location>
</feature>
<sequence>MSSQLPSRPSVRSRSLRTRAISLLALCAAPSVAFLAGCADEPDIHHNYYYTIGEGGTGGAGGGGGAGAAGGDGGAPGEEYPGAPVADTEVTELALDVFGPLGNRYWFAVPEEQLEIMNEGSSGIGIPGMPGSGDIYSPTGEDATFVDHLWVTTAGAEGKTADYGKVQVGVAGQSTMRPWTKRTIPNLNIDTDEFVEEQRLGGFEHLRFNNGQVGSIFRERLALELYARLDYPAPLAGYAWVSSNVWGPEVSIPYIVVERYKKGFCERLEGKLGGGCANMWEFAGDFAGNDPWGGPIPLDVFPVGGSVFDDPGSCQLRTCDNTRVKELEETIADTPHGEGFKDALASWIDWPAFHRFQCLSWVLATGDDTIHNSNNVVLVERADGLFQYLPYSVDISLGQSWYAQVPLPGTSALARGCQSDPACWDDTIAACEEVIEDFAALDPSAVLKGIHEALSDEGMLRPGDEERYRALDAWLTERIEALPAELESNREQPQLCLPPLVDCGGYCAYPPECGAGGGGPGGEDPGAGGAGGKDPGAGGAGGEDSGSAGAGGEGPGAGGAGGEGPGAGLRD</sequence>
<dbReference type="Pfam" id="PF08757">
    <property type="entry name" value="CotH"/>
    <property type="match status" value="1"/>
</dbReference>
<gene>
    <name evidence="3" type="ORF">SOCEGT47_001770</name>
</gene>
<dbReference type="EMBL" id="CP012670">
    <property type="protein sequence ID" value="AUX19725.1"/>
    <property type="molecule type" value="Genomic_DNA"/>
</dbReference>